<sequence>MIPAILLSRFILPPSLDRMPFIFSQRHSKVVQACGENVTSLHLDITFSPS</sequence>
<name>A0A0E9U4J3_ANGAN</name>
<dbReference type="EMBL" id="GBXM01048709">
    <property type="protein sequence ID" value="JAH59868.1"/>
    <property type="molecule type" value="Transcribed_RNA"/>
</dbReference>
<organism evidence="1">
    <name type="scientific">Anguilla anguilla</name>
    <name type="common">European freshwater eel</name>
    <name type="synonym">Muraena anguilla</name>
    <dbReference type="NCBI Taxonomy" id="7936"/>
    <lineage>
        <taxon>Eukaryota</taxon>
        <taxon>Metazoa</taxon>
        <taxon>Chordata</taxon>
        <taxon>Craniata</taxon>
        <taxon>Vertebrata</taxon>
        <taxon>Euteleostomi</taxon>
        <taxon>Actinopterygii</taxon>
        <taxon>Neopterygii</taxon>
        <taxon>Teleostei</taxon>
        <taxon>Anguilliformes</taxon>
        <taxon>Anguillidae</taxon>
        <taxon>Anguilla</taxon>
    </lineage>
</organism>
<dbReference type="AlphaFoldDB" id="A0A0E9U4J3"/>
<evidence type="ECO:0000313" key="1">
    <source>
        <dbReference type="EMBL" id="JAH59868.1"/>
    </source>
</evidence>
<reference evidence="1" key="1">
    <citation type="submission" date="2014-11" db="EMBL/GenBank/DDBJ databases">
        <authorList>
            <person name="Amaro Gonzalez C."/>
        </authorList>
    </citation>
    <scope>NUCLEOTIDE SEQUENCE</scope>
</reference>
<proteinExistence type="predicted"/>
<accession>A0A0E9U4J3</accession>
<protein>
    <submittedName>
        <fullName evidence="1">Uncharacterized protein</fullName>
    </submittedName>
</protein>
<reference evidence="1" key="2">
    <citation type="journal article" date="2015" name="Fish Shellfish Immunol.">
        <title>Early steps in the European eel (Anguilla anguilla)-Vibrio vulnificus interaction in the gills: Role of the RtxA13 toxin.</title>
        <authorList>
            <person name="Callol A."/>
            <person name="Pajuelo D."/>
            <person name="Ebbesson L."/>
            <person name="Teles M."/>
            <person name="MacKenzie S."/>
            <person name="Amaro C."/>
        </authorList>
    </citation>
    <scope>NUCLEOTIDE SEQUENCE</scope>
</reference>